<dbReference type="EMBL" id="CAJOBP010000092">
    <property type="protein sequence ID" value="CAF4120328.1"/>
    <property type="molecule type" value="Genomic_DNA"/>
</dbReference>
<dbReference type="Proteomes" id="UP000663862">
    <property type="component" value="Unassembled WGS sequence"/>
</dbReference>
<dbReference type="InterPro" id="IPR026638">
    <property type="entry name" value="NCOA6"/>
</dbReference>
<name>A0A820INU7_9BILA</name>
<evidence type="ECO:0000313" key="5">
    <source>
        <dbReference type="EMBL" id="CAF3492025.1"/>
    </source>
</evidence>
<proteinExistence type="predicted"/>
<dbReference type="EMBL" id="CAJNYD010001532">
    <property type="protein sequence ID" value="CAF3345391.1"/>
    <property type="molecule type" value="Genomic_DNA"/>
</dbReference>
<dbReference type="Proteomes" id="UP000663851">
    <property type="component" value="Unassembled WGS sequence"/>
</dbReference>
<evidence type="ECO:0000313" key="8">
    <source>
        <dbReference type="EMBL" id="CAF4314877.1"/>
    </source>
</evidence>
<dbReference type="GO" id="GO:0005667">
    <property type="term" value="C:transcription regulator complex"/>
    <property type="evidence" value="ECO:0007669"/>
    <property type="project" value="TreeGrafter"/>
</dbReference>
<dbReference type="PANTHER" id="PTHR15690:SF0">
    <property type="entry name" value="NUCLEAR RECEPTOR COACTIVATOR 6"/>
    <property type="match status" value="1"/>
</dbReference>
<dbReference type="PANTHER" id="PTHR15690">
    <property type="entry name" value="NUCLEAR RECEPTOR COACTIVATOR 6"/>
    <property type="match status" value="1"/>
</dbReference>
<dbReference type="Proteomes" id="UP000663848">
    <property type="component" value="Unassembled WGS sequence"/>
</dbReference>
<dbReference type="GO" id="GO:0035097">
    <property type="term" value="C:histone methyltransferase complex"/>
    <property type="evidence" value="ECO:0007669"/>
    <property type="project" value="TreeGrafter"/>
</dbReference>
<dbReference type="OrthoDB" id="5967287at2759"/>
<dbReference type="EMBL" id="CAJOBQ010001283">
    <property type="protein sequence ID" value="CAF4473711.1"/>
    <property type="molecule type" value="Genomic_DNA"/>
</dbReference>
<evidence type="ECO:0000313" key="10">
    <source>
        <dbReference type="EMBL" id="CAF4694854.1"/>
    </source>
</evidence>
<dbReference type="EMBL" id="CAJNYV010002672">
    <property type="protein sequence ID" value="CAF3492025.1"/>
    <property type="molecule type" value="Genomic_DNA"/>
</dbReference>
<dbReference type="Proteomes" id="UP000663872">
    <property type="component" value="Unassembled WGS sequence"/>
</dbReference>
<feature type="domain" description="Nuclear receptor coactivator 6 TRADD-N" evidence="1">
    <location>
        <begin position="9"/>
        <end position="103"/>
    </location>
</feature>
<evidence type="ECO:0000313" key="4">
    <source>
        <dbReference type="EMBL" id="CAF3481745.1"/>
    </source>
</evidence>
<evidence type="ECO:0000313" key="13">
    <source>
        <dbReference type="Proteomes" id="UP000663873"/>
    </source>
</evidence>
<reference evidence="8" key="1">
    <citation type="submission" date="2021-02" db="EMBL/GenBank/DDBJ databases">
        <authorList>
            <person name="Nowell W R."/>
        </authorList>
    </citation>
    <scope>NUCLEOTIDE SEQUENCE</scope>
</reference>
<accession>A0A820INU7</accession>
<protein>
    <recommendedName>
        <fullName evidence="1">Nuclear receptor coactivator 6 TRADD-N domain-containing protein</fullName>
    </recommendedName>
</protein>
<dbReference type="Proteomes" id="UP000663869">
    <property type="component" value="Unassembled WGS sequence"/>
</dbReference>
<sequence length="151" mass="17282">MALQDLAEIRLVCKADYFDPKLKRKLHEIRDKLRQILHIGRRRFVLKKIQPWNSVKVTFDMPKEAVDRLRLLATEDNLHLVELGILSVEIVGQTNVILVNNNSSITNSKTSSSFSSNLMQNFSLDTASNKEDAKRVNIDNNVNQQNHLSSI</sequence>
<dbReference type="EMBL" id="CAJNYT010002626">
    <property type="protein sequence ID" value="CAF3481745.1"/>
    <property type="molecule type" value="Genomic_DNA"/>
</dbReference>
<dbReference type="EMBL" id="CAJOBR010028669">
    <property type="protein sequence ID" value="CAF4982408.1"/>
    <property type="molecule type" value="Genomic_DNA"/>
</dbReference>
<organism evidence="8 12">
    <name type="scientific">Rotaria socialis</name>
    <dbReference type="NCBI Taxonomy" id="392032"/>
    <lineage>
        <taxon>Eukaryota</taxon>
        <taxon>Metazoa</taxon>
        <taxon>Spiralia</taxon>
        <taxon>Gnathifera</taxon>
        <taxon>Rotifera</taxon>
        <taxon>Eurotatoria</taxon>
        <taxon>Bdelloidea</taxon>
        <taxon>Philodinida</taxon>
        <taxon>Philodinidae</taxon>
        <taxon>Rotaria</taxon>
    </lineage>
</organism>
<dbReference type="InterPro" id="IPR032715">
    <property type="entry name" value="NCOA6_TRADD-N"/>
</dbReference>
<evidence type="ECO:0000313" key="12">
    <source>
        <dbReference type="Proteomes" id="UP000663851"/>
    </source>
</evidence>
<dbReference type="AlphaFoldDB" id="A0A820INU7"/>
<dbReference type="Proteomes" id="UP000663833">
    <property type="component" value="Unassembled WGS sequence"/>
</dbReference>
<evidence type="ECO:0000313" key="9">
    <source>
        <dbReference type="EMBL" id="CAF4473711.1"/>
    </source>
</evidence>
<gene>
    <name evidence="6" type="ORF">FME351_LOCUS29337</name>
    <name evidence="4" type="ORF">GRG538_LOCUS16385</name>
    <name evidence="8" type="ORF">HFQ381_LOCUS14428</name>
    <name evidence="5" type="ORF">KIK155_LOCUS15213</name>
    <name evidence="3" type="ORF">LUA448_LOCUS12554</name>
    <name evidence="11" type="ORF">QYT958_LOCUS36292</name>
    <name evidence="2" type="ORF">TIS948_LOCUS10487</name>
    <name evidence="10" type="ORF">TOA249_LOCUS16678</name>
    <name evidence="9" type="ORF">TSG867_LOCUS18856</name>
    <name evidence="7" type="ORF">UJA718_LOCUS1520</name>
</gene>
<dbReference type="GO" id="GO:0045944">
    <property type="term" value="P:positive regulation of transcription by RNA polymerase II"/>
    <property type="evidence" value="ECO:0007669"/>
    <property type="project" value="TreeGrafter"/>
</dbReference>
<evidence type="ECO:0000313" key="11">
    <source>
        <dbReference type="EMBL" id="CAF4982408.1"/>
    </source>
</evidence>
<dbReference type="EMBL" id="CAJNXB010001421">
    <property type="protein sequence ID" value="CAF3164872.1"/>
    <property type="molecule type" value="Genomic_DNA"/>
</dbReference>
<evidence type="ECO:0000313" key="3">
    <source>
        <dbReference type="EMBL" id="CAF3345391.1"/>
    </source>
</evidence>
<dbReference type="EMBL" id="CAJOBS010001150">
    <property type="protein sequence ID" value="CAF4694854.1"/>
    <property type="molecule type" value="Genomic_DNA"/>
</dbReference>
<evidence type="ECO:0000313" key="7">
    <source>
        <dbReference type="EMBL" id="CAF4120328.1"/>
    </source>
</evidence>
<evidence type="ECO:0000313" key="6">
    <source>
        <dbReference type="EMBL" id="CAF3725444.1"/>
    </source>
</evidence>
<keyword evidence="13" id="KW-1185">Reference proteome</keyword>
<comment type="caution">
    <text evidence="8">The sequence shown here is derived from an EMBL/GenBank/DDBJ whole genome shotgun (WGS) entry which is preliminary data.</text>
</comment>
<dbReference type="EMBL" id="CAJNYU010004099">
    <property type="protein sequence ID" value="CAF3725444.1"/>
    <property type="molecule type" value="Genomic_DNA"/>
</dbReference>
<dbReference type="Proteomes" id="UP000663865">
    <property type="component" value="Unassembled WGS sequence"/>
</dbReference>
<dbReference type="Pfam" id="PF13820">
    <property type="entry name" value="NCOA6_TRADD-N"/>
    <property type="match status" value="1"/>
</dbReference>
<dbReference type="GO" id="GO:0003713">
    <property type="term" value="F:transcription coactivator activity"/>
    <property type="evidence" value="ECO:0007669"/>
    <property type="project" value="InterPro"/>
</dbReference>
<dbReference type="EMBL" id="CAJOBO010000942">
    <property type="protein sequence ID" value="CAF4314877.1"/>
    <property type="molecule type" value="Genomic_DNA"/>
</dbReference>
<evidence type="ECO:0000259" key="1">
    <source>
        <dbReference type="Pfam" id="PF13820"/>
    </source>
</evidence>
<dbReference type="Proteomes" id="UP000663873">
    <property type="component" value="Unassembled WGS sequence"/>
</dbReference>
<evidence type="ECO:0000313" key="2">
    <source>
        <dbReference type="EMBL" id="CAF3164872.1"/>
    </source>
</evidence>
<dbReference type="Proteomes" id="UP000663825">
    <property type="component" value="Unassembled WGS sequence"/>
</dbReference>
<dbReference type="Proteomes" id="UP000663838">
    <property type="component" value="Unassembled WGS sequence"/>
</dbReference>